<evidence type="ECO:0000313" key="2">
    <source>
        <dbReference type="EMBL" id="KUN95718.1"/>
    </source>
</evidence>
<dbReference type="Proteomes" id="UP000053429">
    <property type="component" value="Unassembled WGS sequence"/>
</dbReference>
<dbReference type="Gene3D" id="3.20.20.70">
    <property type="entry name" value="Aldolase class I"/>
    <property type="match status" value="1"/>
</dbReference>
<evidence type="ECO:0000313" key="3">
    <source>
        <dbReference type="Proteomes" id="UP000053429"/>
    </source>
</evidence>
<dbReference type="SUPFAM" id="SSF51395">
    <property type="entry name" value="FMN-linked oxidoreductases"/>
    <property type="match status" value="1"/>
</dbReference>
<feature type="domain" description="NADH:flavin oxidoreductase/NADH oxidase N-terminal" evidence="1">
    <location>
        <begin position="2"/>
        <end position="356"/>
    </location>
</feature>
<sequence>MGSLALENRIVMAPMSRDLSPGGVPGADVARYYARRARHGVGLIITEGTFVGHPAAGNRPAVPRFHGVDALAGWAEVVRAVHAAGGRIVPQLWHVGQDPLVWGKSLEAARFSLPKGVEVFDPPGGLMSPSGVDPDGPAGREMSQSDIAEVVDAFARAAADAERLGFDGIELHAAHGYLLDQFFWNVTNRRTDRYGGDTAGRVRFTAEVVRACRAATGPGFPVILRISQWKVAHYSARIADDPRELESLLAPLVEAGVDAFHCSTRRFWRPEFDGSPLNLAGWVKKVTGRPTITVGSVGLKDSDYLGYVEGKGAQTDDVSLVAERLARGEFDLVAVGRALVANPDWPELVRRGRTDELRNFEAGMLTALD</sequence>
<dbReference type="AlphaFoldDB" id="A0A101TNQ6"/>
<dbReference type="PANTHER" id="PTHR22893">
    <property type="entry name" value="NADH OXIDOREDUCTASE-RELATED"/>
    <property type="match status" value="1"/>
</dbReference>
<name>A0A101TNQ6_9ACTN</name>
<dbReference type="CDD" id="cd04747">
    <property type="entry name" value="OYE_like_5_FMN"/>
    <property type="match status" value="1"/>
</dbReference>
<dbReference type="PANTHER" id="PTHR22893:SF55">
    <property type="entry name" value="OXIDOREDUCTASE-RELATED"/>
    <property type="match status" value="1"/>
</dbReference>
<dbReference type="InterPro" id="IPR045247">
    <property type="entry name" value="Oye-like"/>
</dbReference>
<reference evidence="2 3" key="1">
    <citation type="submission" date="2015-10" db="EMBL/GenBank/DDBJ databases">
        <title>Draft genome sequence of Streptomyces caeruleatus NRRL B-24802, type strain for the species Streptomyces caeruleatus.</title>
        <authorList>
            <person name="Ruckert C."/>
            <person name="Winkler A."/>
            <person name="Kalinowski J."/>
            <person name="Kampfer P."/>
            <person name="Glaeser S."/>
        </authorList>
    </citation>
    <scope>NUCLEOTIDE SEQUENCE [LARGE SCALE GENOMIC DNA]</scope>
    <source>
        <strain evidence="2 3">NRRL B-24802</strain>
    </source>
</reference>
<proteinExistence type="predicted"/>
<dbReference type="FunFam" id="3.20.20.70:FF:000262">
    <property type="entry name" value="NADH:flavin oxidoreductase"/>
    <property type="match status" value="1"/>
</dbReference>
<evidence type="ECO:0000259" key="1">
    <source>
        <dbReference type="Pfam" id="PF00724"/>
    </source>
</evidence>
<dbReference type="GO" id="GO:0016491">
    <property type="term" value="F:oxidoreductase activity"/>
    <property type="evidence" value="ECO:0007669"/>
    <property type="project" value="InterPro"/>
</dbReference>
<dbReference type="Pfam" id="PF00724">
    <property type="entry name" value="Oxidored_FMN"/>
    <property type="match status" value="1"/>
</dbReference>
<organism evidence="2 3">
    <name type="scientific">Streptomyces caeruleatus</name>
    <dbReference type="NCBI Taxonomy" id="661399"/>
    <lineage>
        <taxon>Bacteria</taxon>
        <taxon>Bacillati</taxon>
        <taxon>Actinomycetota</taxon>
        <taxon>Actinomycetes</taxon>
        <taxon>Kitasatosporales</taxon>
        <taxon>Streptomycetaceae</taxon>
        <taxon>Streptomyces</taxon>
    </lineage>
</organism>
<dbReference type="GO" id="GO:0005829">
    <property type="term" value="C:cytosol"/>
    <property type="evidence" value="ECO:0007669"/>
    <property type="project" value="TreeGrafter"/>
</dbReference>
<dbReference type="EMBL" id="LMWY01000046">
    <property type="protein sequence ID" value="KUN95718.1"/>
    <property type="molecule type" value="Genomic_DNA"/>
</dbReference>
<keyword evidence="3" id="KW-1185">Reference proteome</keyword>
<dbReference type="STRING" id="661399.AQJ67_34420"/>
<dbReference type="InterPro" id="IPR013785">
    <property type="entry name" value="Aldolase_TIM"/>
</dbReference>
<comment type="caution">
    <text evidence="2">The sequence shown here is derived from an EMBL/GenBank/DDBJ whole genome shotgun (WGS) entry which is preliminary data.</text>
</comment>
<dbReference type="GO" id="GO:0010181">
    <property type="term" value="F:FMN binding"/>
    <property type="evidence" value="ECO:0007669"/>
    <property type="project" value="InterPro"/>
</dbReference>
<gene>
    <name evidence="2" type="ORF">AQJ67_34420</name>
</gene>
<dbReference type="InterPro" id="IPR001155">
    <property type="entry name" value="OxRdtase_FMN_N"/>
</dbReference>
<protein>
    <submittedName>
        <fullName evidence="2">1,2-oxophytodienoate reductase</fullName>
    </submittedName>
</protein>
<accession>A0A101TNQ6</accession>